<accession>A0A6P8FU79</accession>
<dbReference type="Pfam" id="PF18265">
    <property type="entry name" value="Nas2_N"/>
    <property type="match status" value="1"/>
</dbReference>
<keyword evidence="9" id="KW-1185">Reference proteome</keyword>
<gene>
    <name evidence="10" type="primary">psmd9</name>
</gene>
<evidence type="ECO:0000256" key="1">
    <source>
        <dbReference type="ARBA" id="ARBA00005256"/>
    </source>
</evidence>
<evidence type="ECO:0000256" key="5">
    <source>
        <dbReference type="ARBA" id="ARBA00054581"/>
    </source>
</evidence>
<feature type="domain" description="PDZ" evidence="8">
    <location>
        <begin position="101"/>
        <end position="204"/>
    </location>
</feature>
<dbReference type="GO" id="GO:0000502">
    <property type="term" value="C:proteasome complex"/>
    <property type="evidence" value="ECO:0007669"/>
    <property type="project" value="UniProtKB-KW"/>
</dbReference>
<dbReference type="GO" id="GO:0070682">
    <property type="term" value="P:proteasome regulatory particle assembly"/>
    <property type="evidence" value="ECO:0007669"/>
    <property type="project" value="InterPro"/>
</dbReference>
<evidence type="ECO:0000313" key="10">
    <source>
        <dbReference type="RefSeq" id="XP_031426995.1"/>
    </source>
</evidence>
<sequence length="231" mass="25959">MQLILVCPLRLPVVLFTSLDMKMSEEYREKSTITAEDVQNLIKKKDEIEEQIKAYYDVLEDQGVGAEGPLVDIEGFPRADLDLYQVRTARNSISCLQNDHTSLMLEIEEALHQLHAHERAKRERDQQEAVEEGMEQESPLPPAFARVDHVTQGSPASQAGLRVEDEIIEFGSVNPGNFQNLQNIASVVQHSEGKALSVAVVRNGQRVQMNLVPQRWSGRGLLGCNIQPLHR</sequence>
<proteinExistence type="inferred from homology"/>
<evidence type="ECO:0000256" key="7">
    <source>
        <dbReference type="SAM" id="SignalP"/>
    </source>
</evidence>
<name>A0A6P8FU79_CLUHA</name>
<organism evidence="9 10">
    <name type="scientific">Clupea harengus</name>
    <name type="common">Atlantic herring</name>
    <dbReference type="NCBI Taxonomy" id="7950"/>
    <lineage>
        <taxon>Eukaryota</taxon>
        <taxon>Metazoa</taxon>
        <taxon>Chordata</taxon>
        <taxon>Craniata</taxon>
        <taxon>Vertebrata</taxon>
        <taxon>Euteleostomi</taxon>
        <taxon>Actinopterygii</taxon>
        <taxon>Neopterygii</taxon>
        <taxon>Teleostei</taxon>
        <taxon>Clupei</taxon>
        <taxon>Clupeiformes</taxon>
        <taxon>Clupeoidei</taxon>
        <taxon>Clupeidae</taxon>
        <taxon>Clupea</taxon>
    </lineage>
</organism>
<dbReference type="InterPro" id="IPR036034">
    <property type="entry name" value="PDZ_sf"/>
</dbReference>
<dbReference type="SUPFAM" id="SSF50156">
    <property type="entry name" value="PDZ domain-like"/>
    <property type="match status" value="1"/>
</dbReference>
<evidence type="ECO:0000256" key="6">
    <source>
        <dbReference type="ARBA" id="ARBA00062195"/>
    </source>
</evidence>
<dbReference type="Gene3D" id="2.30.42.10">
    <property type="match status" value="1"/>
</dbReference>
<protein>
    <recommendedName>
        <fullName evidence="2">26S proteasome non-ATPase regulatory subunit 9</fullName>
    </recommendedName>
    <alternativeName>
        <fullName evidence="4">26S proteasome regulatory subunit p27</fullName>
    </alternativeName>
</protein>
<dbReference type="SMART" id="SM00228">
    <property type="entry name" value="PDZ"/>
    <property type="match status" value="1"/>
</dbReference>
<dbReference type="InterPro" id="IPR041489">
    <property type="entry name" value="PDZ_6"/>
</dbReference>
<dbReference type="InterPro" id="IPR035269">
    <property type="entry name" value="PSMD9"/>
</dbReference>
<keyword evidence="10" id="KW-0647">Proteasome</keyword>
<dbReference type="AlphaFoldDB" id="A0A6P8FU79"/>
<dbReference type="GO" id="GO:0005634">
    <property type="term" value="C:nucleus"/>
    <property type="evidence" value="ECO:0007669"/>
    <property type="project" value="TreeGrafter"/>
</dbReference>
<dbReference type="InterPro" id="IPR001478">
    <property type="entry name" value="PDZ"/>
</dbReference>
<evidence type="ECO:0000259" key="8">
    <source>
        <dbReference type="SMART" id="SM00228"/>
    </source>
</evidence>
<evidence type="ECO:0000256" key="4">
    <source>
        <dbReference type="ARBA" id="ARBA00030007"/>
    </source>
</evidence>
<evidence type="ECO:0000256" key="2">
    <source>
        <dbReference type="ARBA" id="ARBA00014937"/>
    </source>
</evidence>
<dbReference type="Pfam" id="PF17820">
    <property type="entry name" value="PDZ_6"/>
    <property type="match status" value="1"/>
</dbReference>
<comment type="function">
    <text evidence="5">Acts as a chaperone during the assembly of the 26S proteasome, specifically of the base subcomplex of the PA700/19S regulatory complex (RC). During the base subcomplex assembly is part of an intermediate PSMD9:PSMC6:PSMC3 module, also known as modulator trimer complex; PSMD9 is released during the further base assembly process.</text>
</comment>
<dbReference type="KEGG" id="char:105894498"/>
<dbReference type="PANTHER" id="PTHR12651">
    <property type="entry name" value="26S PROTEASOME NON-ATPASE REGULATORY SUBUNIT 9"/>
    <property type="match status" value="1"/>
</dbReference>
<dbReference type="FunFam" id="2.30.42.10:FF:000107">
    <property type="entry name" value="26S proteasome non-ATPase regulatory subunit 9"/>
    <property type="match status" value="1"/>
</dbReference>
<dbReference type="GeneID" id="105894498"/>
<evidence type="ECO:0000313" key="9">
    <source>
        <dbReference type="Proteomes" id="UP000515152"/>
    </source>
</evidence>
<dbReference type="OrthoDB" id="72325at2759"/>
<feature type="chain" id="PRO_5028126024" description="26S proteasome non-ATPase regulatory subunit 9" evidence="7">
    <location>
        <begin position="17"/>
        <end position="231"/>
    </location>
</feature>
<dbReference type="InterPro" id="IPR040815">
    <property type="entry name" value="Nas2_N"/>
</dbReference>
<dbReference type="RefSeq" id="XP_031426995.1">
    <property type="nucleotide sequence ID" value="XM_031571135.2"/>
</dbReference>
<dbReference type="Proteomes" id="UP000515152">
    <property type="component" value="Chromosome 7"/>
</dbReference>
<dbReference type="PANTHER" id="PTHR12651:SF1">
    <property type="entry name" value="26S PROTEASOME NON-ATPASE REGULATORY SUBUNIT 9"/>
    <property type="match status" value="1"/>
</dbReference>
<dbReference type="Gene3D" id="6.10.140.1710">
    <property type="match status" value="1"/>
</dbReference>
<keyword evidence="7" id="KW-0732">Signal</keyword>
<comment type="subunit">
    <text evidence="6">Interacts with PSMC3. Part of a transient complex (modulator) containing PSMD9, PSMC6 and PSMC3 formed during the assembly of the 26S proteasome.</text>
</comment>
<dbReference type="GO" id="GO:0005737">
    <property type="term" value="C:cytoplasm"/>
    <property type="evidence" value="ECO:0007669"/>
    <property type="project" value="TreeGrafter"/>
</dbReference>
<keyword evidence="3" id="KW-0143">Chaperone</keyword>
<feature type="signal peptide" evidence="7">
    <location>
        <begin position="1"/>
        <end position="16"/>
    </location>
</feature>
<evidence type="ECO:0000256" key="3">
    <source>
        <dbReference type="ARBA" id="ARBA00023186"/>
    </source>
</evidence>
<dbReference type="CTD" id="5715"/>
<reference evidence="10" key="1">
    <citation type="submission" date="2025-08" db="UniProtKB">
        <authorList>
            <consortium name="RefSeq"/>
        </authorList>
    </citation>
    <scope>IDENTIFICATION</scope>
</reference>
<comment type="similarity">
    <text evidence="1">Belongs to the proteasome subunit p27 family.</text>
</comment>